<dbReference type="Proteomes" id="UP000244893">
    <property type="component" value="Unassembled WGS sequence"/>
</dbReference>
<evidence type="ECO:0000256" key="1">
    <source>
        <dbReference type="SAM" id="MobiDB-lite"/>
    </source>
</evidence>
<evidence type="ECO:0000313" key="2">
    <source>
        <dbReference type="EMBL" id="PVZ94603.1"/>
    </source>
</evidence>
<name>A0A2V1HPP4_9MICO</name>
<feature type="compositionally biased region" description="Acidic residues" evidence="1">
    <location>
        <begin position="30"/>
        <end position="42"/>
    </location>
</feature>
<accession>A0A2V1HPP4</accession>
<evidence type="ECO:0000313" key="3">
    <source>
        <dbReference type="Proteomes" id="UP000244893"/>
    </source>
</evidence>
<proteinExistence type="predicted"/>
<reference evidence="2 3" key="1">
    <citation type="submission" date="2018-05" db="EMBL/GenBank/DDBJ databases">
        <title>Amnibacterium sp. M8JJ-5, whole genome shotgun sequence.</title>
        <authorList>
            <person name="Tuo L."/>
        </authorList>
    </citation>
    <scope>NUCLEOTIDE SEQUENCE [LARGE SCALE GENOMIC DNA]</scope>
    <source>
        <strain evidence="2 3">M8JJ-5</strain>
    </source>
</reference>
<gene>
    <name evidence="2" type="ORF">DDQ50_12975</name>
</gene>
<dbReference type="AlphaFoldDB" id="A0A2V1HPP4"/>
<organism evidence="2 3">
    <name type="scientific">Amnibacterium flavum</name>
    <dbReference type="NCBI Taxonomy" id="2173173"/>
    <lineage>
        <taxon>Bacteria</taxon>
        <taxon>Bacillati</taxon>
        <taxon>Actinomycetota</taxon>
        <taxon>Actinomycetes</taxon>
        <taxon>Micrococcales</taxon>
        <taxon>Microbacteriaceae</taxon>
        <taxon>Amnibacterium</taxon>
    </lineage>
</organism>
<keyword evidence="3" id="KW-1185">Reference proteome</keyword>
<sequence length="64" mass="6925">MTDKAVPSDNDDLIGKPFDQTNGVVSGLDGDSDGLADSDTESSAERERDREGRDSHIVADYRPE</sequence>
<protein>
    <submittedName>
        <fullName evidence="2">Uncharacterized protein</fullName>
    </submittedName>
</protein>
<dbReference type="RefSeq" id="WP_116757114.1">
    <property type="nucleotide sequence ID" value="NZ_JBHUEX010000001.1"/>
</dbReference>
<feature type="compositionally biased region" description="Basic and acidic residues" evidence="1">
    <location>
        <begin position="43"/>
        <end position="64"/>
    </location>
</feature>
<comment type="caution">
    <text evidence="2">The sequence shown here is derived from an EMBL/GenBank/DDBJ whole genome shotgun (WGS) entry which is preliminary data.</text>
</comment>
<feature type="region of interest" description="Disordered" evidence="1">
    <location>
        <begin position="1"/>
        <end position="64"/>
    </location>
</feature>
<dbReference type="EMBL" id="QEOP01000002">
    <property type="protein sequence ID" value="PVZ94603.1"/>
    <property type="molecule type" value="Genomic_DNA"/>
</dbReference>